<gene>
    <name evidence="2" type="ORF">B0T19DRAFT_407183</name>
</gene>
<name>A0AAE0J2G7_9PEZI</name>
<accession>A0AAE0J2G7</accession>
<keyword evidence="1" id="KW-0472">Membrane</keyword>
<evidence type="ECO:0000256" key="1">
    <source>
        <dbReference type="SAM" id="Phobius"/>
    </source>
</evidence>
<sequence>MGGRIYPKAFFLHVSGTCFLFVFCRGVSVVAAILRKPRSYLACLTDSLNGTLQDIEGIYGLSSHLRYSSLSTVRGNRDVARSGVSKSKIINRRITKSIKDIRDTRR</sequence>
<dbReference type="AlphaFoldDB" id="A0AAE0J2G7"/>
<proteinExistence type="predicted"/>
<keyword evidence="1" id="KW-0812">Transmembrane</keyword>
<keyword evidence="1" id="KW-1133">Transmembrane helix</keyword>
<reference evidence="2" key="2">
    <citation type="submission" date="2023-06" db="EMBL/GenBank/DDBJ databases">
        <authorList>
            <consortium name="Lawrence Berkeley National Laboratory"/>
            <person name="Haridas S."/>
            <person name="Hensen N."/>
            <person name="Bonometti L."/>
            <person name="Westerberg I."/>
            <person name="Brannstrom I.O."/>
            <person name="Guillou S."/>
            <person name="Cros-Aarteil S."/>
            <person name="Calhoun S."/>
            <person name="Kuo A."/>
            <person name="Mondo S."/>
            <person name="Pangilinan J."/>
            <person name="Riley R."/>
            <person name="Labutti K."/>
            <person name="Andreopoulos B."/>
            <person name="Lipzen A."/>
            <person name="Chen C."/>
            <person name="Yanf M."/>
            <person name="Daum C."/>
            <person name="Ng V."/>
            <person name="Clum A."/>
            <person name="Steindorff A."/>
            <person name="Ohm R."/>
            <person name="Martin F."/>
            <person name="Silar P."/>
            <person name="Natvig D."/>
            <person name="Lalanne C."/>
            <person name="Gautier V."/>
            <person name="Ament-Velasquez S.L."/>
            <person name="Kruys A."/>
            <person name="Hutchinson M.I."/>
            <person name="Powell A.J."/>
            <person name="Barry K."/>
            <person name="Miller A.N."/>
            <person name="Grigoriev I.V."/>
            <person name="Debuchy R."/>
            <person name="Gladieux P."/>
            <person name="Thoren M.H."/>
            <person name="Johannesson H."/>
        </authorList>
    </citation>
    <scope>NUCLEOTIDE SEQUENCE</scope>
    <source>
        <strain evidence="2">SMH4131-1</strain>
    </source>
</reference>
<keyword evidence="3" id="KW-1185">Reference proteome</keyword>
<dbReference type="EMBL" id="JAUEPO010000001">
    <property type="protein sequence ID" value="KAK3335694.1"/>
    <property type="molecule type" value="Genomic_DNA"/>
</dbReference>
<reference evidence="2" key="1">
    <citation type="journal article" date="2023" name="Mol. Phylogenet. Evol.">
        <title>Genome-scale phylogeny and comparative genomics of the fungal order Sordariales.</title>
        <authorList>
            <person name="Hensen N."/>
            <person name="Bonometti L."/>
            <person name="Westerberg I."/>
            <person name="Brannstrom I.O."/>
            <person name="Guillou S."/>
            <person name="Cros-Aarteil S."/>
            <person name="Calhoun S."/>
            <person name="Haridas S."/>
            <person name="Kuo A."/>
            <person name="Mondo S."/>
            <person name="Pangilinan J."/>
            <person name="Riley R."/>
            <person name="LaButti K."/>
            <person name="Andreopoulos B."/>
            <person name="Lipzen A."/>
            <person name="Chen C."/>
            <person name="Yan M."/>
            <person name="Daum C."/>
            <person name="Ng V."/>
            <person name="Clum A."/>
            <person name="Steindorff A."/>
            <person name="Ohm R.A."/>
            <person name="Martin F."/>
            <person name="Silar P."/>
            <person name="Natvig D.O."/>
            <person name="Lalanne C."/>
            <person name="Gautier V."/>
            <person name="Ament-Velasquez S.L."/>
            <person name="Kruys A."/>
            <person name="Hutchinson M.I."/>
            <person name="Powell A.J."/>
            <person name="Barry K."/>
            <person name="Miller A.N."/>
            <person name="Grigoriev I.V."/>
            <person name="Debuchy R."/>
            <person name="Gladieux P."/>
            <person name="Hiltunen Thoren M."/>
            <person name="Johannesson H."/>
        </authorList>
    </citation>
    <scope>NUCLEOTIDE SEQUENCE</scope>
    <source>
        <strain evidence="2">SMH4131-1</strain>
    </source>
</reference>
<comment type="caution">
    <text evidence="2">The sequence shown here is derived from an EMBL/GenBank/DDBJ whole genome shotgun (WGS) entry which is preliminary data.</text>
</comment>
<feature type="transmembrane region" description="Helical" evidence="1">
    <location>
        <begin position="12"/>
        <end position="34"/>
    </location>
</feature>
<evidence type="ECO:0000313" key="3">
    <source>
        <dbReference type="Proteomes" id="UP001286456"/>
    </source>
</evidence>
<evidence type="ECO:0000313" key="2">
    <source>
        <dbReference type="EMBL" id="KAK3335694.1"/>
    </source>
</evidence>
<dbReference type="Proteomes" id="UP001286456">
    <property type="component" value="Unassembled WGS sequence"/>
</dbReference>
<protein>
    <submittedName>
        <fullName evidence="2">Uncharacterized protein</fullName>
    </submittedName>
</protein>
<organism evidence="2 3">
    <name type="scientific">Cercophora scortea</name>
    <dbReference type="NCBI Taxonomy" id="314031"/>
    <lineage>
        <taxon>Eukaryota</taxon>
        <taxon>Fungi</taxon>
        <taxon>Dikarya</taxon>
        <taxon>Ascomycota</taxon>
        <taxon>Pezizomycotina</taxon>
        <taxon>Sordariomycetes</taxon>
        <taxon>Sordariomycetidae</taxon>
        <taxon>Sordariales</taxon>
        <taxon>Lasiosphaeriaceae</taxon>
        <taxon>Cercophora</taxon>
    </lineage>
</organism>